<accession>A0AAW6U4J5</accession>
<keyword evidence="1" id="KW-0812">Transmembrane</keyword>
<dbReference type="RefSeq" id="WP_349246223.1">
    <property type="nucleotide sequence ID" value="NZ_JASCXX010000024.1"/>
</dbReference>
<dbReference type="AlphaFoldDB" id="A0AAW6U4J5"/>
<sequence length="328" mass="35287">MLDIQEEISKAHTATSALRRETVKTAVKEYFRTLGVGGSAAGGDFDAARDRALGVVKARLLSAETLAALAGGRTFDDPAVAGLKLTFDAVAVDLQIPRPPVTREPKIYTLALAALMGAAAGMLALAPLLRWAYDMRDLGLVLGGPAGALLGVLVVHRLSRIGFLLRLLPGMASDTQSLSGRARKDHEPVVRACVEQWMDWAVPTLAVLCLHGSLSQGPETKKDAAFRRIGKLIYVLHKAGREALPVVADELIQEARNYGFEGLDGAATFSTDRGRKQDTMVWKGALAGKYETFGHIVEGDRVAVERPPVVFEGKVVERGLVRKVRETT</sequence>
<evidence type="ECO:0000313" key="3">
    <source>
        <dbReference type="Proteomes" id="UP001431776"/>
    </source>
</evidence>
<organism evidence="2 3">
    <name type="scientific">Anaerobaca lacustris</name>
    <dbReference type="NCBI Taxonomy" id="3044600"/>
    <lineage>
        <taxon>Bacteria</taxon>
        <taxon>Pseudomonadati</taxon>
        <taxon>Planctomycetota</taxon>
        <taxon>Phycisphaerae</taxon>
        <taxon>Sedimentisphaerales</taxon>
        <taxon>Anaerobacaceae</taxon>
        <taxon>Anaerobaca</taxon>
    </lineage>
</organism>
<dbReference type="Proteomes" id="UP001431776">
    <property type="component" value="Unassembled WGS sequence"/>
</dbReference>
<gene>
    <name evidence="2" type="ORF">QJ522_17270</name>
</gene>
<feature type="transmembrane region" description="Helical" evidence="1">
    <location>
        <begin position="107"/>
        <end position="126"/>
    </location>
</feature>
<evidence type="ECO:0000256" key="1">
    <source>
        <dbReference type="SAM" id="Phobius"/>
    </source>
</evidence>
<comment type="caution">
    <text evidence="2">The sequence shown here is derived from an EMBL/GenBank/DDBJ whole genome shotgun (WGS) entry which is preliminary data.</text>
</comment>
<feature type="transmembrane region" description="Helical" evidence="1">
    <location>
        <begin position="138"/>
        <end position="158"/>
    </location>
</feature>
<reference evidence="2" key="1">
    <citation type="submission" date="2023-05" db="EMBL/GenBank/DDBJ databases">
        <title>Anaerotaeda fermentans gen. nov., sp. nov., a novel anaerobic planctomycete of the new family within the order Sedimentisphaerales isolated from Taman Peninsula, Russia.</title>
        <authorList>
            <person name="Khomyakova M.A."/>
            <person name="Merkel A.Y."/>
            <person name="Slobodkin A.I."/>
        </authorList>
    </citation>
    <scope>NUCLEOTIDE SEQUENCE</scope>
    <source>
        <strain evidence="2">M17dextr</strain>
    </source>
</reference>
<protein>
    <submittedName>
        <fullName evidence="2">Uncharacterized protein</fullName>
    </submittedName>
</protein>
<evidence type="ECO:0000313" key="2">
    <source>
        <dbReference type="EMBL" id="MDI6450814.1"/>
    </source>
</evidence>
<keyword evidence="1" id="KW-1133">Transmembrane helix</keyword>
<keyword evidence="1" id="KW-0472">Membrane</keyword>
<name>A0AAW6U4J5_9BACT</name>
<proteinExistence type="predicted"/>
<dbReference type="EMBL" id="JASCXX010000024">
    <property type="protein sequence ID" value="MDI6450814.1"/>
    <property type="molecule type" value="Genomic_DNA"/>
</dbReference>
<keyword evidence="3" id="KW-1185">Reference proteome</keyword>